<evidence type="ECO:0000313" key="3">
    <source>
        <dbReference type="Proteomes" id="UP000518605"/>
    </source>
</evidence>
<evidence type="ECO:0000259" key="1">
    <source>
        <dbReference type="Pfam" id="PF04326"/>
    </source>
</evidence>
<proteinExistence type="predicted"/>
<dbReference type="InterPro" id="IPR038461">
    <property type="entry name" value="Schlafen_AlbA_2_dom_sf"/>
</dbReference>
<dbReference type="Gene3D" id="3.30.950.30">
    <property type="entry name" value="Schlafen, AAA domain"/>
    <property type="match status" value="1"/>
</dbReference>
<name>A0A7W5CB67_9BACL</name>
<comment type="caution">
    <text evidence="2">The sequence shown here is derived from an EMBL/GenBank/DDBJ whole genome shotgun (WGS) entry which is preliminary data.</text>
</comment>
<accession>A0A7W5CB67</accession>
<reference evidence="2 3" key="1">
    <citation type="submission" date="2020-08" db="EMBL/GenBank/DDBJ databases">
        <title>Genomic Encyclopedia of Type Strains, Phase III (KMG-III): the genomes of soil and plant-associated and newly described type strains.</title>
        <authorList>
            <person name="Whitman W."/>
        </authorList>
    </citation>
    <scope>NUCLEOTIDE SEQUENCE [LARGE SCALE GENOMIC DNA]</scope>
    <source>
        <strain evidence="2 3">CECT 8234</strain>
    </source>
</reference>
<feature type="domain" description="Schlafen AlbA-2" evidence="1">
    <location>
        <begin position="16"/>
        <end position="147"/>
    </location>
</feature>
<dbReference type="RefSeq" id="WP_183567995.1">
    <property type="nucleotide sequence ID" value="NZ_JACHXW010000016.1"/>
</dbReference>
<dbReference type="Pfam" id="PF04326">
    <property type="entry name" value="SLFN_AlbA_2"/>
    <property type="match status" value="1"/>
</dbReference>
<organism evidence="2 3">
    <name type="scientific">Paenibacillus endophyticus</name>
    <dbReference type="NCBI Taxonomy" id="1294268"/>
    <lineage>
        <taxon>Bacteria</taxon>
        <taxon>Bacillati</taxon>
        <taxon>Bacillota</taxon>
        <taxon>Bacilli</taxon>
        <taxon>Bacillales</taxon>
        <taxon>Paenibacillaceae</taxon>
        <taxon>Paenibacillus</taxon>
    </lineage>
</organism>
<gene>
    <name evidence="2" type="ORF">FHS16_004565</name>
</gene>
<keyword evidence="3" id="KW-1185">Reference proteome</keyword>
<dbReference type="InterPro" id="IPR007421">
    <property type="entry name" value="Schlafen_AlbA_2_dom"/>
</dbReference>
<dbReference type="EMBL" id="JACHXW010000016">
    <property type="protein sequence ID" value="MBB3154483.1"/>
    <property type="molecule type" value="Genomic_DNA"/>
</dbReference>
<sequence>MLSKEMFFEMYSLGREDDKWDFKKELNISKKEEFYEFIKDLLAFTNSGGGYLILGIENQTNEIVGISNKIDEADLGQRIEATLGYSIDVKVLYFEHEIGGKVIQLGLIYIKGSEKIRVSSKDFTSQKGEIIQSNIIYVRRNTRSIRANGEELERLMSQIIRKEDYKFKESDVKIIERNKSFIHLHHRLSDFLKDKYEFTALNFADKLQQVYFHQTRYNKLEFATLIGFETDKIDDYFDGRVLPKLEHILRANVLFDLPIDFFFKPSYWNLRTTVWKDPVINYCIVNKLTNKVELFRYKDEGKFFYEVFVELGKALNTFREWINSEYKPHKDSDELIFISPKYDFLDKAVSKLPTEKVEWFKKFLSTQHYKTLELAGAVERKFKDNGFLPYEEILDTLLGYNEEFICRIINESISEITIKNDNVEVKFHFFEEVLELIARGREYNTSLVLLELNEAKHIIEE</sequence>
<dbReference type="Proteomes" id="UP000518605">
    <property type="component" value="Unassembled WGS sequence"/>
</dbReference>
<dbReference type="AlphaFoldDB" id="A0A7W5CB67"/>
<protein>
    <recommendedName>
        <fullName evidence="1">Schlafen AlbA-2 domain-containing protein</fullName>
    </recommendedName>
</protein>
<evidence type="ECO:0000313" key="2">
    <source>
        <dbReference type="EMBL" id="MBB3154483.1"/>
    </source>
</evidence>